<name>A0AA40CBS1_9PEZI</name>
<gene>
    <name evidence="2" type="ORF">B0T14DRAFT_48263</name>
</gene>
<accession>A0AA40CBS1</accession>
<reference evidence="2" key="1">
    <citation type="submission" date="2023-06" db="EMBL/GenBank/DDBJ databases">
        <title>Genome-scale phylogeny and comparative genomics of the fungal order Sordariales.</title>
        <authorList>
            <consortium name="Lawrence Berkeley National Laboratory"/>
            <person name="Hensen N."/>
            <person name="Bonometti L."/>
            <person name="Westerberg I."/>
            <person name="Brannstrom I.O."/>
            <person name="Guillou S."/>
            <person name="Cros-Aarteil S."/>
            <person name="Calhoun S."/>
            <person name="Haridas S."/>
            <person name="Kuo A."/>
            <person name="Mondo S."/>
            <person name="Pangilinan J."/>
            <person name="Riley R."/>
            <person name="Labutti K."/>
            <person name="Andreopoulos B."/>
            <person name="Lipzen A."/>
            <person name="Chen C."/>
            <person name="Yanf M."/>
            <person name="Daum C."/>
            <person name="Ng V."/>
            <person name="Clum A."/>
            <person name="Steindorff A."/>
            <person name="Ohm R."/>
            <person name="Martin F."/>
            <person name="Silar P."/>
            <person name="Natvig D."/>
            <person name="Lalanne C."/>
            <person name="Gautier V."/>
            <person name="Ament-Velasquez S.L."/>
            <person name="Kruys A."/>
            <person name="Hutchinson M.I."/>
            <person name="Powell A.J."/>
            <person name="Barry K."/>
            <person name="Miller A.N."/>
            <person name="Grigoriev I.V."/>
            <person name="Debuchy R."/>
            <person name="Gladieux P."/>
            <person name="Thoren M.H."/>
            <person name="Johannesson H."/>
        </authorList>
    </citation>
    <scope>NUCLEOTIDE SEQUENCE</scope>
    <source>
        <strain evidence="2">CBS 606.72</strain>
    </source>
</reference>
<feature type="region of interest" description="Disordered" evidence="1">
    <location>
        <begin position="14"/>
        <end position="35"/>
    </location>
</feature>
<organism evidence="2 3">
    <name type="scientific">Immersiella caudata</name>
    <dbReference type="NCBI Taxonomy" id="314043"/>
    <lineage>
        <taxon>Eukaryota</taxon>
        <taxon>Fungi</taxon>
        <taxon>Dikarya</taxon>
        <taxon>Ascomycota</taxon>
        <taxon>Pezizomycotina</taxon>
        <taxon>Sordariomycetes</taxon>
        <taxon>Sordariomycetidae</taxon>
        <taxon>Sordariales</taxon>
        <taxon>Lasiosphaeriaceae</taxon>
        <taxon>Immersiella</taxon>
    </lineage>
</organism>
<feature type="compositionally biased region" description="Basic and acidic residues" evidence="1">
    <location>
        <begin position="14"/>
        <end position="32"/>
    </location>
</feature>
<sequence length="258" mass="28800">MSSSIFIITLSRRETRGSGDQTTRRHNQEDKSSGALDGMRRGWLMVIGSFVSGGGRNWDLSENALRWLASEPNLQLFRQGALGATGATVAAWWRGGVHEGLHMLERLLTLVLCLFRADASRATWNIHGFPNMCGNRSVEVLKSFCSFGIAWMGRRVPHSHGLLRLSFWGGASDMLFDGDLLRVGYFDTVRLCSGLTALLARHPVFTFDLVICIRTPWPYHLHGSTFPPVSAERKGRGQVDERLLRRMANGSSEGKRVR</sequence>
<evidence type="ECO:0000256" key="1">
    <source>
        <dbReference type="SAM" id="MobiDB-lite"/>
    </source>
</evidence>
<keyword evidence="3" id="KW-1185">Reference proteome</keyword>
<protein>
    <submittedName>
        <fullName evidence="2">Uncharacterized protein</fullName>
    </submittedName>
</protein>
<proteinExistence type="predicted"/>
<evidence type="ECO:0000313" key="2">
    <source>
        <dbReference type="EMBL" id="KAK0632931.1"/>
    </source>
</evidence>
<dbReference type="Proteomes" id="UP001175000">
    <property type="component" value="Unassembled WGS sequence"/>
</dbReference>
<dbReference type="EMBL" id="JAULSU010000001">
    <property type="protein sequence ID" value="KAK0632931.1"/>
    <property type="molecule type" value="Genomic_DNA"/>
</dbReference>
<dbReference type="AlphaFoldDB" id="A0AA40CBS1"/>
<comment type="caution">
    <text evidence="2">The sequence shown here is derived from an EMBL/GenBank/DDBJ whole genome shotgun (WGS) entry which is preliminary data.</text>
</comment>
<evidence type="ECO:0000313" key="3">
    <source>
        <dbReference type="Proteomes" id="UP001175000"/>
    </source>
</evidence>